<evidence type="ECO:0000313" key="2">
    <source>
        <dbReference type="Proteomes" id="UP000479710"/>
    </source>
</evidence>
<organism evidence="1 2">
    <name type="scientific">Oryza meyeriana var. granulata</name>
    <dbReference type="NCBI Taxonomy" id="110450"/>
    <lineage>
        <taxon>Eukaryota</taxon>
        <taxon>Viridiplantae</taxon>
        <taxon>Streptophyta</taxon>
        <taxon>Embryophyta</taxon>
        <taxon>Tracheophyta</taxon>
        <taxon>Spermatophyta</taxon>
        <taxon>Magnoliopsida</taxon>
        <taxon>Liliopsida</taxon>
        <taxon>Poales</taxon>
        <taxon>Poaceae</taxon>
        <taxon>BOP clade</taxon>
        <taxon>Oryzoideae</taxon>
        <taxon>Oryzeae</taxon>
        <taxon>Oryzinae</taxon>
        <taxon>Oryza</taxon>
        <taxon>Oryza meyeriana</taxon>
    </lineage>
</organism>
<reference evidence="1 2" key="1">
    <citation type="submission" date="2019-11" db="EMBL/GenBank/DDBJ databases">
        <title>Whole genome sequence of Oryza granulata.</title>
        <authorList>
            <person name="Li W."/>
        </authorList>
    </citation>
    <scope>NUCLEOTIDE SEQUENCE [LARGE SCALE GENOMIC DNA]</scope>
    <source>
        <strain evidence="2">cv. Menghai</strain>
        <tissue evidence="1">Leaf</tissue>
    </source>
</reference>
<sequence>MNGCVVAGFINDFAPIPGHDRQKIAFWRIYDKVVIGYFYMKKACWEPGMRWTLCTTMEPSISSPKGSTSLWAIRTSMKGVRLKCNGSIAASRRTAQLRRAARRSALPRGVPRRPMVVRCSPRLGEPTSAFMVFRMAQPEVPGDDDDDVPSMDGRMLFVRRACSRSYDDVVQYIWRELPSLDGRMLFVGRGCSCSKSYAADQYPGVEGGVYFFDHRVTGQGGEPALYTC</sequence>
<accession>A0A6G1DYB3</accession>
<proteinExistence type="predicted"/>
<gene>
    <name evidence="1" type="ORF">E2562_016901</name>
</gene>
<comment type="caution">
    <text evidence="1">The sequence shown here is derived from an EMBL/GenBank/DDBJ whole genome shotgun (WGS) entry which is preliminary data.</text>
</comment>
<dbReference type="EMBL" id="SPHZ02000005">
    <property type="protein sequence ID" value="KAF0917094.1"/>
    <property type="molecule type" value="Genomic_DNA"/>
</dbReference>
<dbReference type="Proteomes" id="UP000479710">
    <property type="component" value="Unassembled WGS sequence"/>
</dbReference>
<keyword evidence="2" id="KW-1185">Reference proteome</keyword>
<protein>
    <submittedName>
        <fullName evidence="1">Uncharacterized protein</fullName>
    </submittedName>
</protein>
<dbReference type="AlphaFoldDB" id="A0A6G1DYB3"/>
<dbReference type="OrthoDB" id="686362at2759"/>
<evidence type="ECO:0000313" key="1">
    <source>
        <dbReference type="EMBL" id="KAF0917094.1"/>
    </source>
</evidence>
<name>A0A6G1DYB3_9ORYZ</name>